<protein>
    <submittedName>
        <fullName evidence="1">Uncharacterized protein</fullName>
    </submittedName>
</protein>
<evidence type="ECO:0000313" key="1">
    <source>
        <dbReference type="EMBL" id="KAA6397461.1"/>
    </source>
</evidence>
<dbReference type="AlphaFoldDB" id="A0A5J4WRA1"/>
<reference evidence="1 2" key="1">
    <citation type="submission" date="2019-03" db="EMBL/GenBank/DDBJ databases">
        <title>Single cell metagenomics reveals metabolic interactions within the superorganism composed of flagellate Streblomastix strix and complex community of Bacteroidetes bacteria on its surface.</title>
        <authorList>
            <person name="Treitli S.C."/>
            <person name="Kolisko M."/>
            <person name="Husnik F."/>
            <person name="Keeling P."/>
            <person name="Hampl V."/>
        </authorList>
    </citation>
    <scope>NUCLEOTIDE SEQUENCE [LARGE SCALE GENOMIC DNA]</scope>
    <source>
        <strain evidence="1">ST1C</strain>
    </source>
</reference>
<dbReference type="EMBL" id="SNRW01001175">
    <property type="protein sequence ID" value="KAA6397461.1"/>
    <property type="molecule type" value="Genomic_DNA"/>
</dbReference>
<evidence type="ECO:0000313" key="2">
    <source>
        <dbReference type="Proteomes" id="UP000324800"/>
    </source>
</evidence>
<proteinExistence type="predicted"/>
<gene>
    <name evidence="1" type="ORF">EZS28_007014</name>
</gene>
<sequence>MSETDELLDEKLGTTYLSNYVTLGTSWTITATKTFNNSCRFESSIVGMSIVTGSSFTKSGADNTVVLLGAGGTKPISEFGS</sequence>
<organism evidence="1 2">
    <name type="scientific">Streblomastix strix</name>
    <dbReference type="NCBI Taxonomy" id="222440"/>
    <lineage>
        <taxon>Eukaryota</taxon>
        <taxon>Metamonada</taxon>
        <taxon>Preaxostyla</taxon>
        <taxon>Oxymonadida</taxon>
        <taxon>Streblomastigidae</taxon>
        <taxon>Streblomastix</taxon>
    </lineage>
</organism>
<comment type="caution">
    <text evidence="1">The sequence shown here is derived from an EMBL/GenBank/DDBJ whole genome shotgun (WGS) entry which is preliminary data.</text>
</comment>
<name>A0A5J4WRA1_9EUKA</name>
<dbReference type="Proteomes" id="UP000324800">
    <property type="component" value="Unassembled WGS sequence"/>
</dbReference>
<accession>A0A5J4WRA1</accession>